<gene>
    <name evidence="1" type="ORF">CARN6_1471</name>
</gene>
<reference evidence="1" key="1">
    <citation type="submission" date="2009-10" db="EMBL/GenBank/DDBJ databases">
        <title>Diversity of trophic interactions inside an arsenic-rich microbial ecosystem.</title>
        <authorList>
            <person name="Bertin P.N."/>
            <person name="Heinrich-Salmeron A."/>
            <person name="Pelletier E."/>
            <person name="Goulhen-Chollet F."/>
            <person name="Arsene-Ploetze F."/>
            <person name="Gallien S."/>
            <person name="Calteau A."/>
            <person name="Vallenet D."/>
            <person name="Casiot C."/>
            <person name="Chane-Woon-Ming B."/>
            <person name="Giloteaux L."/>
            <person name="Barakat M."/>
            <person name="Bonnefoy V."/>
            <person name="Bruneel O."/>
            <person name="Chandler M."/>
            <person name="Cleiss J."/>
            <person name="Duran R."/>
            <person name="Elbaz-Poulichet F."/>
            <person name="Fonknechten N."/>
            <person name="Lauga B."/>
            <person name="Mornico D."/>
            <person name="Ortet P."/>
            <person name="Schaeffer C."/>
            <person name="Siguier P."/>
            <person name="Alexander Thil Smith A."/>
            <person name="Van Dorsselaer A."/>
            <person name="Weissenbach J."/>
            <person name="Medigue C."/>
            <person name="Le Paslier D."/>
        </authorList>
    </citation>
    <scope>NUCLEOTIDE SEQUENCE</scope>
</reference>
<name>E6QLC7_9ZZZZ</name>
<sequence length="125" mass="14724">MQSVLVASLRNRHLIVYLGRAADYGFCLARHCLPFIFRLHRAFERHLAMSRDDFYVVGIGRERRIGNDRLANLPRNRNVRLAIALLICRGSRCLVLRGIVGRLRRWRAILRLAVHRRWNHQATCR</sequence>
<dbReference type="EMBL" id="CABQ01000177">
    <property type="protein sequence ID" value="CBI08047.1"/>
    <property type="molecule type" value="Genomic_DNA"/>
</dbReference>
<evidence type="ECO:0000313" key="1">
    <source>
        <dbReference type="EMBL" id="CBI08047.1"/>
    </source>
</evidence>
<organism evidence="1">
    <name type="scientific">mine drainage metagenome</name>
    <dbReference type="NCBI Taxonomy" id="410659"/>
    <lineage>
        <taxon>unclassified sequences</taxon>
        <taxon>metagenomes</taxon>
        <taxon>ecological metagenomes</taxon>
    </lineage>
</organism>
<protein>
    <submittedName>
        <fullName evidence="1">Uncharacterized protein</fullName>
    </submittedName>
</protein>
<comment type="caution">
    <text evidence="1">The sequence shown here is derived from an EMBL/GenBank/DDBJ whole genome shotgun (WGS) entry which is preliminary data.</text>
</comment>
<accession>E6QLC7</accession>
<proteinExistence type="predicted"/>
<dbReference type="AlphaFoldDB" id="E6QLC7"/>